<dbReference type="GO" id="GO:0033962">
    <property type="term" value="P:P-body assembly"/>
    <property type="evidence" value="ECO:0007669"/>
    <property type="project" value="TreeGrafter"/>
</dbReference>
<dbReference type="Proteomes" id="UP000008672">
    <property type="component" value="Unassembled WGS sequence"/>
</dbReference>
<evidence type="ECO:0000256" key="6">
    <source>
        <dbReference type="ARBA" id="ARBA00023242"/>
    </source>
</evidence>
<dbReference type="InParanoid" id="H3A8J0"/>
<comment type="subcellular location">
    <subcellularLocation>
        <location evidence="2">Cytoplasm</location>
    </subcellularLocation>
    <subcellularLocation>
        <location evidence="1">Nucleus</location>
    </subcellularLocation>
</comment>
<evidence type="ECO:0000256" key="2">
    <source>
        <dbReference type="ARBA" id="ARBA00004496"/>
    </source>
</evidence>
<evidence type="ECO:0000259" key="8">
    <source>
        <dbReference type="Pfam" id="PF09770"/>
    </source>
</evidence>
<evidence type="ECO:0000313" key="9">
    <source>
        <dbReference type="Ensembl" id="ENSLACP00000005961.1"/>
    </source>
</evidence>
<dbReference type="EMBL" id="AFYH01154916">
    <property type="status" value="NOT_ANNOTATED_CDS"/>
    <property type="molecule type" value="Genomic_DNA"/>
</dbReference>
<dbReference type="FunCoup" id="H3A8J0">
    <property type="interactions" value="1140"/>
</dbReference>
<keyword evidence="6" id="KW-0539">Nucleus</keyword>
<dbReference type="InterPro" id="IPR019167">
    <property type="entry name" value="PAT1_dom"/>
</dbReference>
<feature type="compositionally biased region" description="Low complexity" evidence="7">
    <location>
        <begin position="106"/>
        <end position="118"/>
    </location>
</feature>
<reference evidence="9" key="2">
    <citation type="submission" date="2025-08" db="UniProtKB">
        <authorList>
            <consortium name="Ensembl"/>
        </authorList>
    </citation>
    <scope>IDENTIFICATION</scope>
</reference>
<dbReference type="GO" id="GO:0000932">
    <property type="term" value="C:P-body"/>
    <property type="evidence" value="ECO:0007669"/>
    <property type="project" value="TreeGrafter"/>
</dbReference>
<feature type="domain" description="mRNA decay factor PAT1" evidence="8">
    <location>
        <begin position="459"/>
        <end position="601"/>
    </location>
</feature>
<dbReference type="PANTHER" id="PTHR21551">
    <property type="entry name" value="TOPOISOMERASE II-ASSOCIATED PROTEIN PAT1"/>
    <property type="match status" value="1"/>
</dbReference>
<organism evidence="9 10">
    <name type="scientific">Latimeria chalumnae</name>
    <name type="common">Coelacanth</name>
    <dbReference type="NCBI Taxonomy" id="7897"/>
    <lineage>
        <taxon>Eukaryota</taxon>
        <taxon>Metazoa</taxon>
        <taxon>Chordata</taxon>
        <taxon>Craniata</taxon>
        <taxon>Vertebrata</taxon>
        <taxon>Euteleostomi</taxon>
        <taxon>Coelacanthiformes</taxon>
        <taxon>Coelacanthidae</taxon>
        <taxon>Latimeria</taxon>
    </lineage>
</organism>
<evidence type="ECO:0000256" key="7">
    <source>
        <dbReference type="SAM" id="MobiDB-lite"/>
    </source>
</evidence>
<dbReference type="EMBL" id="AFYH01154918">
    <property type="status" value="NOT_ANNOTATED_CDS"/>
    <property type="molecule type" value="Genomic_DNA"/>
</dbReference>
<evidence type="ECO:0000256" key="3">
    <source>
        <dbReference type="ARBA" id="ARBA00009138"/>
    </source>
</evidence>
<dbReference type="Ensembl" id="ENSLACT00000006013.1">
    <property type="protein sequence ID" value="ENSLACP00000005961.1"/>
    <property type="gene ID" value="ENSLACG00000005291.1"/>
</dbReference>
<evidence type="ECO:0000256" key="1">
    <source>
        <dbReference type="ARBA" id="ARBA00004123"/>
    </source>
</evidence>
<dbReference type="HOGENOM" id="CLU_009778_1_0_1"/>
<accession>H3A8J0</accession>
<evidence type="ECO:0000256" key="5">
    <source>
        <dbReference type="ARBA" id="ARBA00022884"/>
    </source>
</evidence>
<feature type="region of interest" description="Disordered" evidence="7">
    <location>
        <begin position="92"/>
        <end position="118"/>
    </location>
</feature>
<name>H3A8J0_LATCH</name>
<dbReference type="eggNOG" id="KOG4592">
    <property type="taxonomic scope" value="Eukaryota"/>
</dbReference>
<dbReference type="STRING" id="7897.ENSLACP00000005961"/>
<comment type="similarity">
    <text evidence="3">Belongs to the PAT1 family.</text>
</comment>
<evidence type="ECO:0000313" key="10">
    <source>
        <dbReference type="Proteomes" id="UP000008672"/>
    </source>
</evidence>
<dbReference type="EMBL" id="AFYH01154919">
    <property type="status" value="NOT_ANNOTATED_CDS"/>
    <property type="molecule type" value="Genomic_DNA"/>
</dbReference>
<dbReference type="GO" id="GO:0000290">
    <property type="term" value="P:deadenylation-dependent decapping of nuclear-transcribed mRNA"/>
    <property type="evidence" value="ECO:0007669"/>
    <property type="project" value="InterPro"/>
</dbReference>
<dbReference type="EMBL" id="AFYH01154920">
    <property type="status" value="NOT_ANNOTATED_CDS"/>
    <property type="molecule type" value="Genomic_DNA"/>
</dbReference>
<protein>
    <submittedName>
        <fullName evidence="9">PAT1 homolog 2</fullName>
    </submittedName>
</protein>
<dbReference type="GO" id="GO:0005634">
    <property type="term" value="C:nucleus"/>
    <property type="evidence" value="ECO:0007669"/>
    <property type="project" value="UniProtKB-SubCell"/>
</dbReference>
<reference evidence="9" key="3">
    <citation type="submission" date="2025-09" db="UniProtKB">
        <authorList>
            <consortium name="Ensembl"/>
        </authorList>
    </citation>
    <scope>IDENTIFICATION</scope>
</reference>
<dbReference type="Pfam" id="PF09770">
    <property type="entry name" value="PAT1"/>
    <property type="match status" value="1"/>
</dbReference>
<dbReference type="AlphaFoldDB" id="H3A8J0"/>
<dbReference type="EMBL" id="AFYH01154922">
    <property type="status" value="NOT_ANNOTATED_CDS"/>
    <property type="molecule type" value="Genomic_DNA"/>
</dbReference>
<dbReference type="EMBL" id="AFYH01154917">
    <property type="status" value="NOT_ANNOTATED_CDS"/>
    <property type="molecule type" value="Genomic_DNA"/>
</dbReference>
<dbReference type="PANTHER" id="PTHR21551:SF3">
    <property type="entry name" value="PROTEIN PAT1 HOMOLOG 2"/>
    <property type="match status" value="1"/>
</dbReference>
<gene>
    <name evidence="9" type="primary">PATL2</name>
</gene>
<evidence type="ECO:0000256" key="4">
    <source>
        <dbReference type="ARBA" id="ARBA00022490"/>
    </source>
</evidence>
<dbReference type="EMBL" id="AFYH01154921">
    <property type="status" value="NOT_ANNOTATED_CDS"/>
    <property type="molecule type" value="Genomic_DNA"/>
</dbReference>
<sequence length="758" mass="85925">CSSLSCKVKEDDLFEEEALLQEMAEEDEEIDLYNEETFGLDIDSVDENSDLVSLLCDDLESKPFECSTSESKMEAQAPKPEALVIEKPQLEQEAGATAAPEPGDVPPQQQEQQAKVAQTEVKVRKRRCEEQLDDPAVMKAVHGRPTLESLDSAIVDSGLGSNWNELEMDHKLAEADSSLWTHSPRLGQTLLSCPVFEDKAVLDMMKSVPLLDPQIPPLGLDFLTSPLAHGYLGPSILKQPDIQAMSPKPFNQQLFQQMQRAPMIPHTPTCPLRLFTPPPRALPLFPAAQSSGYVSPTPFRSMSPNIHTPIQSGLAEMLQMRFGPITPGSKVPQYFSPSPDLLQRFRFPGHVTQLHPQHKRLLSQRQQRLQSSQRKVREMRFDPFANLMSQKEKDWIIKVQMIQLQSENPHLDDYYYQSYYEKLERKMAEEEQLSNRAKREPQKLTTPYVQKTESYEPVVHIEGSLGQVAVSTCYSPRRAIDAVHAAMSEEDIKALGHQRLRVLNSIEKMFLMLLETEDMERKLTVLPEKEKSRFREKCSKKVQDIYEMLQVGQSGDSEDETEDEFLQFLSVAKGKKLVCRLLLYLQHKEAVEILLAVTRHLPFLFKKDLLDEEPDSCSALPPYLKLILVGRLLIPLSFCFGRHVDLCTLNTFDGFSLFSSCLQFGISLLYALLSHGERVLSSEAGPESSIGDFDKWTEMIFLVAKEMSQVSKSSMVEPFYLPSNLLSLFCRYLDKPTVHHLEDKIECPPLLSCPAVPL</sequence>
<keyword evidence="4" id="KW-0963">Cytoplasm</keyword>
<reference evidence="10" key="1">
    <citation type="submission" date="2011-08" db="EMBL/GenBank/DDBJ databases">
        <title>The draft genome of Latimeria chalumnae.</title>
        <authorList>
            <person name="Di Palma F."/>
            <person name="Alfoldi J."/>
            <person name="Johnson J."/>
            <person name="Berlin A."/>
            <person name="Gnerre S."/>
            <person name="Jaffe D."/>
            <person name="MacCallum I."/>
            <person name="Young S."/>
            <person name="Walker B.J."/>
            <person name="Lander E."/>
            <person name="Lindblad-Toh K."/>
        </authorList>
    </citation>
    <scope>NUCLEOTIDE SEQUENCE [LARGE SCALE GENOMIC DNA]</scope>
    <source>
        <strain evidence="10">Wild caught</strain>
    </source>
</reference>
<dbReference type="GO" id="GO:0003723">
    <property type="term" value="F:RNA binding"/>
    <property type="evidence" value="ECO:0007669"/>
    <property type="project" value="UniProtKB-KW"/>
</dbReference>
<keyword evidence="10" id="KW-1185">Reference proteome</keyword>
<proteinExistence type="inferred from homology"/>
<dbReference type="OMA" id="YQRPFED"/>
<dbReference type="GeneTree" id="ENSGT00520000055649"/>
<keyword evidence="5" id="KW-0694">RNA-binding</keyword>
<dbReference type="InterPro" id="IPR039900">
    <property type="entry name" value="Pat1-like"/>
</dbReference>